<gene>
    <name evidence="2" type="ORF">U732_29</name>
</gene>
<feature type="compositionally biased region" description="Acidic residues" evidence="1">
    <location>
        <begin position="103"/>
        <end position="112"/>
    </location>
</feature>
<feature type="compositionally biased region" description="Basic and acidic residues" evidence="1">
    <location>
        <begin position="113"/>
        <end position="137"/>
    </location>
</feature>
<sequence length="151" mass="17760">MTKSKSKSRMISIDDKTTRRGNIIADEYFNGNFSMYITNLINLDFVSKKHLFPEGIEETYVLKKRRSKKNKDKEKLLDDNNVEELTIDDEENSTEESLSNNEELLDNDEYDKLEEPSKNDEEEKYSSNEHIEVSSDKIDEEIDKDVLDCYK</sequence>
<reference evidence="2 3" key="1">
    <citation type="journal article" date="2015" name="Infect. Genet. Evol.">
        <title>Genomic sequences of six botulinum neurotoxin-producing strains representing three clostridial species illustrate the mobility and diversity of botulinum neurotoxin genes.</title>
        <authorList>
            <person name="Smith T.J."/>
            <person name="Hill K.K."/>
            <person name="Xie G."/>
            <person name="Foley B.T."/>
            <person name="Williamson C.H."/>
            <person name="Foster J.T."/>
            <person name="Johnson S.L."/>
            <person name="Chertkov O."/>
            <person name="Teshima H."/>
            <person name="Gibbons H.S."/>
            <person name="Johnsky L.A."/>
            <person name="Karavis M.A."/>
            <person name="Smith L.A."/>
        </authorList>
    </citation>
    <scope>NUCLEOTIDE SEQUENCE [LARGE SCALE GENOMIC DNA]</scope>
    <source>
        <strain evidence="2 3">CDC 2741</strain>
    </source>
</reference>
<evidence type="ECO:0000313" key="2">
    <source>
        <dbReference type="EMBL" id="KIE44812.1"/>
    </source>
</evidence>
<dbReference type="EMBL" id="AYSO01000020">
    <property type="protein sequence ID" value="KIE44812.1"/>
    <property type="molecule type" value="Genomic_DNA"/>
</dbReference>
<protein>
    <submittedName>
        <fullName evidence="2">Uncharacterized protein</fullName>
    </submittedName>
</protein>
<organism evidence="2 3">
    <name type="scientific">Clostridium argentinense CDC 2741</name>
    <dbReference type="NCBI Taxonomy" id="1418104"/>
    <lineage>
        <taxon>Bacteria</taxon>
        <taxon>Bacillati</taxon>
        <taxon>Bacillota</taxon>
        <taxon>Clostridia</taxon>
        <taxon>Eubacteriales</taxon>
        <taxon>Clostridiaceae</taxon>
        <taxon>Clostridium</taxon>
    </lineage>
</organism>
<evidence type="ECO:0000313" key="3">
    <source>
        <dbReference type="Proteomes" id="UP000031366"/>
    </source>
</evidence>
<comment type="caution">
    <text evidence="2">The sequence shown here is derived from an EMBL/GenBank/DDBJ whole genome shotgun (WGS) entry which is preliminary data.</text>
</comment>
<keyword evidence="3" id="KW-1185">Reference proteome</keyword>
<evidence type="ECO:0000256" key="1">
    <source>
        <dbReference type="SAM" id="MobiDB-lite"/>
    </source>
</evidence>
<feature type="compositionally biased region" description="Acidic residues" evidence="1">
    <location>
        <begin position="80"/>
        <end position="94"/>
    </location>
</feature>
<feature type="region of interest" description="Disordered" evidence="1">
    <location>
        <begin position="68"/>
        <end position="139"/>
    </location>
</feature>
<dbReference type="AlphaFoldDB" id="A0A0C1QUV2"/>
<dbReference type="Proteomes" id="UP000031366">
    <property type="component" value="Unassembled WGS sequence"/>
</dbReference>
<accession>A0A0C1QUV2</accession>
<dbReference type="RefSeq" id="WP_145953016.1">
    <property type="nucleotide sequence ID" value="NZ_AYSO01000020.1"/>
</dbReference>
<dbReference type="OrthoDB" id="1931470at2"/>
<name>A0A0C1QUV2_9CLOT</name>
<proteinExistence type="predicted"/>